<organism evidence="1 2">
    <name type="scientific">Eumeta variegata</name>
    <name type="common">Bagworm moth</name>
    <name type="synonym">Eumeta japonica</name>
    <dbReference type="NCBI Taxonomy" id="151549"/>
    <lineage>
        <taxon>Eukaryota</taxon>
        <taxon>Metazoa</taxon>
        <taxon>Ecdysozoa</taxon>
        <taxon>Arthropoda</taxon>
        <taxon>Hexapoda</taxon>
        <taxon>Insecta</taxon>
        <taxon>Pterygota</taxon>
        <taxon>Neoptera</taxon>
        <taxon>Endopterygota</taxon>
        <taxon>Lepidoptera</taxon>
        <taxon>Glossata</taxon>
        <taxon>Ditrysia</taxon>
        <taxon>Tineoidea</taxon>
        <taxon>Psychidae</taxon>
        <taxon>Oiketicinae</taxon>
        <taxon>Eumeta</taxon>
    </lineage>
</organism>
<sequence length="72" mass="8147">MVHGKRKIQYLAGICASLGFVFTGAALSWPSPAMPKFKNNETDFRLSDVSRPFNERLSDAIDIVAYKRTHFK</sequence>
<proteinExistence type="predicted"/>
<name>A0A4C1VQS4_EUMVA</name>
<dbReference type="EMBL" id="BGZK01000383">
    <property type="protein sequence ID" value="GBP40549.1"/>
    <property type="molecule type" value="Genomic_DNA"/>
</dbReference>
<gene>
    <name evidence="1" type="ORF">EVAR_7548_1</name>
</gene>
<comment type="caution">
    <text evidence="1">The sequence shown here is derived from an EMBL/GenBank/DDBJ whole genome shotgun (WGS) entry which is preliminary data.</text>
</comment>
<accession>A0A4C1VQS4</accession>
<dbReference type="Proteomes" id="UP000299102">
    <property type="component" value="Unassembled WGS sequence"/>
</dbReference>
<keyword evidence="2" id="KW-1185">Reference proteome</keyword>
<dbReference type="AlphaFoldDB" id="A0A4C1VQS4"/>
<reference evidence="1 2" key="1">
    <citation type="journal article" date="2019" name="Commun. Biol.">
        <title>The bagworm genome reveals a unique fibroin gene that provides high tensile strength.</title>
        <authorList>
            <person name="Kono N."/>
            <person name="Nakamura H."/>
            <person name="Ohtoshi R."/>
            <person name="Tomita M."/>
            <person name="Numata K."/>
            <person name="Arakawa K."/>
        </authorList>
    </citation>
    <scope>NUCLEOTIDE SEQUENCE [LARGE SCALE GENOMIC DNA]</scope>
</reference>
<dbReference type="OrthoDB" id="6339427at2759"/>
<evidence type="ECO:0000313" key="2">
    <source>
        <dbReference type="Proteomes" id="UP000299102"/>
    </source>
</evidence>
<evidence type="ECO:0000313" key="1">
    <source>
        <dbReference type="EMBL" id="GBP40549.1"/>
    </source>
</evidence>
<protein>
    <submittedName>
        <fullName evidence="1">Uncharacterized protein</fullName>
    </submittedName>
</protein>